<comment type="caution">
    <text evidence="2">The sequence shown here is derived from an EMBL/GenBank/DDBJ whole genome shotgun (WGS) entry which is preliminary data.</text>
</comment>
<reference evidence="2 3" key="1">
    <citation type="submission" date="2024-05" db="EMBL/GenBank/DDBJ databases">
        <title>Genome sequencing and assembly of Indian major carp, Cirrhinus mrigala (Hamilton, 1822).</title>
        <authorList>
            <person name="Mohindra V."/>
            <person name="Chowdhury L.M."/>
            <person name="Lal K."/>
            <person name="Jena J.K."/>
        </authorList>
    </citation>
    <scope>NUCLEOTIDE SEQUENCE [LARGE SCALE GENOMIC DNA]</scope>
    <source>
        <strain evidence="2">CM1030</strain>
        <tissue evidence="2">Blood</tissue>
    </source>
</reference>
<gene>
    <name evidence="2" type="ORF">M9458_041002</name>
</gene>
<proteinExistence type="predicted"/>
<dbReference type="EMBL" id="JAMKFB020000020">
    <property type="protein sequence ID" value="KAL0165249.1"/>
    <property type="molecule type" value="Genomic_DNA"/>
</dbReference>
<keyword evidence="3" id="KW-1185">Reference proteome</keyword>
<evidence type="ECO:0000313" key="2">
    <source>
        <dbReference type="EMBL" id="KAL0165249.1"/>
    </source>
</evidence>
<feature type="non-terminal residue" evidence="2">
    <location>
        <position position="160"/>
    </location>
</feature>
<accession>A0ABD0NTU5</accession>
<dbReference type="AlphaFoldDB" id="A0ABD0NTU5"/>
<feature type="compositionally biased region" description="Low complexity" evidence="1">
    <location>
        <begin position="1"/>
        <end position="19"/>
    </location>
</feature>
<name>A0ABD0NTU5_CIRMR</name>
<organism evidence="2 3">
    <name type="scientific">Cirrhinus mrigala</name>
    <name type="common">Mrigala</name>
    <dbReference type="NCBI Taxonomy" id="683832"/>
    <lineage>
        <taxon>Eukaryota</taxon>
        <taxon>Metazoa</taxon>
        <taxon>Chordata</taxon>
        <taxon>Craniata</taxon>
        <taxon>Vertebrata</taxon>
        <taxon>Euteleostomi</taxon>
        <taxon>Actinopterygii</taxon>
        <taxon>Neopterygii</taxon>
        <taxon>Teleostei</taxon>
        <taxon>Ostariophysi</taxon>
        <taxon>Cypriniformes</taxon>
        <taxon>Cyprinidae</taxon>
        <taxon>Labeoninae</taxon>
        <taxon>Labeonini</taxon>
        <taxon>Cirrhinus</taxon>
    </lineage>
</organism>
<protein>
    <submittedName>
        <fullName evidence="2">Uncharacterized protein</fullName>
    </submittedName>
</protein>
<dbReference type="Proteomes" id="UP001529510">
    <property type="component" value="Unassembled WGS sequence"/>
</dbReference>
<feature type="compositionally biased region" description="Polar residues" evidence="1">
    <location>
        <begin position="35"/>
        <end position="64"/>
    </location>
</feature>
<feature type="region of interest" description="Disordered" evidence="1">
    <location>
        <begin position="1"/>
        <end position="82"/>
    </location>
</feature>
<feature type="compositionally biased region" description="Low complexity" evidence="1">
    <location>
        <begin position="65"/>
        <end position="77"/>
    </location>
</feature>
<evidence type="ECO:0000256" key="1">
    <source>
        <dbReference type="SAM" id="MobiDB-lite"/>
    </source>
</evidence>
<evidence type="ECO:0000313" key="3">
    <source>
        <dbReference type="Proteomes" id="UP001529510"/>
    </source>
</evidence>
<sequence length="160" mass="16654">MALSEGFTTSNGGSSTGAGYPAANAIEEPEDEQEVSASTQPDEQSQSTRSGQNGGLKSNGTVRPSSPGSASSSSSSSHVTDSQRLAVLLPNALPPPCCVYCSPRQPVCCNGNQQDCALFQSAVSPTALHVGSCCVQGVRCFCMQHHWPEHLQNQPNMATL</sequence>